<sequence length="87" mass="9731">MPWFRIHGKSYLLLAVACPKRTTWPFKSKKKGRRRSPINSTQTITWPIISAHTITKPSNSTDTVTQLSIATDNTHGTAFSDDARCVS</sequence>
<proteinExistence type="predicted"/>
<keyword evidence="2" id="KW-1185">Reference proteome</keyword>
<dbReference type="EMBL" id="JABFAC010000011">
    <property type="protein sequence ID" value="MBA0629314.1"/>
    <property type="molecule type" value="Genomic_DNA"/>
</dbReference>
<dbReference type="Proteomes" id="UP000593561">
    <property type="component" value="Unassembled WGS sequence"/>
</dbReference>
<dbReference type="AlphaFoldDB" id="A0A7J8ST77"/>
<evidence type="ECO:0000313" key="2">
    <source>
        <dbReference type="Proteomes" id="UP000593561"/>
    </source>
</evidence>
<organism evidence="1 2">
    <name type="scientific">Gossypium davidsonii</name>
    <name type="common">Davidson's cotton</name>
    <name type="synonym">Gossypium klotzschianum subsp. davidsonii</name>
    <dbReference type="NCBI Taxonomy" id="34287"/>
    <lineage>
        <taxon>Eukaryota</taxon>
        <taxon>Viridiplantae</taxon>
        <taxon>Streptophyta</taxon>
        <taxon>Embryophyta</taxon>
        <taxon>Tracheophyta</taxon>
        <taxon>Spermatophyta</taxon>
        <taxon>Magnoliopsida</taxon>
        <taxon>eudicotyledons</taxon>
        <taxon>Gunneridae</taxon>
        <taxon>Pentapetalae</taxon>
        <taxon>rosids</taxon>
        <taxon>malvids</taxon>
        <taxon>Malvales</taxon>
        <taxon>Malvaceae</taxon>
        <taxon>Malvoideae</taxon>
        <taxon>Gossypium</taxon>
    </lineage>
</organism>
<comment type="caution">
    <text evidence="1">The sequence shown here is derived from an EMBL/GenBank/DDBJ whole genome shotgun (WGS) entry which is preliminary data.</text>
</comment>
<evidence type="ECO:0000313" key="1">
    <source>
        <dbReference type="EMBL" id="MBA0629314.1"/>
    </source>
</evidence>
<protein>
    <submittedName>
        <fullName evidence="1">Uncharacterized protein</fullName>
    </submittedName>
</protein>
<gene>
    <name evidence="1" type="ORF">Godav_023894</name>
</gene>
<reference evidence="1 2" key="1">
    <citation type="journal article" date="2019" name="Genome Biol. Evol.">
        <title>Insights into the evolution of the New World diploid cottons (Gossypium, subgenus Houzingenia) based on genome sequencing.</title>
        <authorList>
            <person name="Grover C.E."/>
            <person name="Arick M.A. 2nd"/>
            <person name="Thrash A."/>
            <person name="Conover J.L."/>
            <person name="Sanders W.S."/>
            <person name="Peterson D.G."/>
            <person name="Frelichowski J.E."/>
            <person name="Scheffler J.A."/>
            <person name="Scheffler B.E."/>
            <person name="Wendel J.F."/>
        </authorList>
    </citation>
    <scope>NUCLEOTIDE SEQUENCE [LARGE SCALE GENOMIC DNA]</scope>
    <source>
        <strain evidence="1">27</strain>
        <tissue evidence="1">Leaf</tissue>
    </source>
</reference>
<accession>A0A7J8ST77</accession>
<name>A0A7J8ST77_GOSDV</name>